<protein>
    <recommendedName>
        <fullName evidence="1">HMA domain-containing protein</fullName>
    </recommendedName>
</protein>
<gene>
    <name evidence="2" type="ORF">GCM10023187_14070</name>
</gene>
<sequence>MKVLKFKTNIKCGGCVATVRPFLDGEKSISKWNVDTDSPDKILSVSGEDVDPQRVENLVKEAGYNAEMVRVVGIGGGEL</sequence>
<dbReference type="EMBL" id="BAABHB010000002">
    <property type="protein sequence ID" value="GAA4400656.1"/>
    <property type="molecule type" value="Genomic_DNA"/>
</dbReference>
<dbReference type="Gene3D" id="3.30.70.100">
    <property type="match status" value="1"/>
</dbReference>
<dbReference type="InterPro" id="IPR036163">
    <property type="entry name" value="HMA_dom_sf"/>
</dbReference>
<dbReference type="SUPFAM" id="SSF55008">
    <property type="entry name" value="HMA, heavy metal-associated domain"/>
    <property type="match status" value="1"/>
</dbReference>
<proteinExistence type="predicted"/>
<keyword evidence="3" id="KW-1185">Reference proteome</keyword>
<reference evidence="3" key="1">
    <citation type="journal article" date="2019" name="Int. J. Syst. Evol. Microbiol.">
        <title>The Global Catalogue of Microorganisms (GCM) 10K type strain sequencing project: providing services to taxonomists for standard genome sequencing and annotation.</title>
        <authorList>
            <consortium name="The Broad Institute Genomics Platform"/>
            <consortium name="The Broad Institute Genome Sequencing Center for Infectious Disease"/>
            <person name="Wu L."/>
            <person name="Ma J."/>
        </authorList>
    </citation>
    <scope>NUCLEOTIDE SEQUENCE [LARGE SCALE GENOMIC DNA]</scope>
    <source>
        <strain evidence="3">JCM 17925</strain>
    </source>
</reference>
<evidence type="ECO:0000259" key="1">
    <source>
        <dbReference type="PROSITE" id="PS50846"/>
    </source>
</evidence>
<accession>A0ABP8K676</accession>
<dbReference type="RefSeq" id="WP_345265368.1">
    <property type="nucleotide sequence ID" value="NZ_BAABHB010000002.1"/>
</dbReference>
<organism evidence="2 3">
    <name type="scientific">Nibrella viscosa</name>
    <dbReference type="NCBI Taxonomy" id="1084524"/>
    <lineage>
        <taxon>Bacteria</taxon>
        <taxon>Pseudomonadati</taxon>
        <taxon>Bacteroidota</taxon>
        <taxon>Cytophagia</taxon>
        <taxon>Cytophagales</taxon>
        <taxon>Spirosomataceae</taxon>
        <taxon>Nibrella</taxon>
    </lineage>
</organism>
<name>A0ABP8K676_9BACT</name>
<dbReference type="InterPro" id="IPR006121">
    <property type="entry name" value="HMA_dom"/>
</dbReference>
<dbReference type="Proteomes" id="UP001500936">
    <property type="component" value="Unassembled WGS sequence"/>
</dbReference>
<evidence type="ECO:0000313" key="3">
    <source>
        <dbReference type="Proteomes" id="UP001500936"/>
    </source>
</evidence>
<comment type="caution">
    <text evidence="2">The sequence shown here is derived from an EMBL/GenBank/DDBJ whole genome shotgun (WGS) entry which is preliminary data.</text>
</comment>
<dbReference type="PROSITE" id="PS50846">
    <property type="entry name" value="HMA_2"/>
    <property type="match status" value="1"/>
</dbReference>
<feature type="domain" description="HMA" evidence="1">
    <location>
        <begin position="1"/>
        <end position="67"/>
    </location>
</feature>
<evidence type="ECO:0000313" key="2">
    <source>
        <dbReference type="EMBL" id="GAA4400656.1"/>
    </source>
</evidence>